<proteinExistence type="predicted"/>
<sequence length="1183" mass="131011">MWKMLMTLGSRNIGPCRVKAVIFALVWITLSSTCFNINAEEEKTTHRIGIVGSSVELPCDVDVSKCGKVYFLTYTKNISNEWKRLYIYSDAVIKPLQELANPNRADFFLEDSTAFLRISPLRIEDDGIYKCDVTYVQGKCPSLSFSTLTTYAPPSVPSIEKDGKMSVNGSVVGPFYEGAVLSLECETFGGKPTPEVSWFKGDEELDSESHVRVEKNGASSVTSTVKMTLERDDLGAKIECHVDNEAIDDALVSWVEVDLHVGPSSLEVDGPDEPVVAGEFVTLTCTIEGAKPAANATWFNRSDVLNIMPQNELLLAPDGTFTTISTVQVPVSRHDHQGTFYCKGSNSVLQAKGEAPLLKSLDIQVLYPPAVVMQPTGGVIVNESDSAIIYCTYEANPFNVTDVHWFHEDEPLAVPTAGKYESSMQGYPTLTIRNVVKEDRGMYSCSLANAVGRGNATNYAEVNVLFPPRVEATISPEDVKEGNSISLFCDIVEGNPQNLLRVRWFKEDEMLHETTEREIVWVGVTRNSSGIYSCEGENAAGWGERSEEKELLVQYLPGTAYLTELVQPAIKGKTSSLQCLVEEPGLPPASVYRWEREGELLATTSSENYTTDIHRVNSKGNYSCSAVNEVGVGPKGFVYIPVYAPPTFIQDLPDIRGAARDAPFISFECRVECEPLCEITWTKDGERVTNSELFIVRNRIIPEDILHNRFRSVTSTLQFNMTAWPGRRLERDRDRANYTCTSSPNLVGGEVSSSMLFLVEYPPEAMSLSESVIRVQEGDIPPDVECSASSWPPSTYIWLRGVKVMARDDTLSFNYSVTRDHEGQYVCVAENRHGKSQIEMKLEVLYKPECVISETTNDAGASVLMCKADGFPTKINFTWSKDNETLDDEFDMDSEGDDNSIYVLPSSAERYGLYVCIAINDVGASEPCERMVSGPEIIGTDRESFRKLILRRLAGWHAEFGDKNVLVIAAIIGSIAILFVLAIIIIILIMRKRRLRNFSSPGKTPLGTGGDSLYQNVSGAPVDPKQNGPSAPESEGNVMYENMPFHRQGPVPSFPSARMRQSLPADFSRAYQNVLYCRQDYTPQQSQQQWNSSDQRWMSGGSIKREPCPQHGVVPDSPEWAEVLPHPRKNGGSTQKCSNPSSVIYADLALPFHQAQPVSKQLTKYATLKFTSEAAKALQTGQQ</sequence>
<dbReference type="PANTHER" id="PTHR23278:SF32">
    <property type="entry name" value="NEUROMUSCULIN, ISOFORM E"/>
    <property type="match status" value="1"/>
</dbReference>
<feature type="domain" description="Ig-like" evidence="7">
    <location>
        <begin position="468"/>
        <end position="552"/>
    </location>
</feature>
<dbReference type="InterPro" id="IPR013162">
    <property type="entry name" value="CD80_C2-set"/>
</dbReference>
<dbReference type="SMART" id="SM00408">
    <property type="entry name" value="IGc2"/>
    <property type="match status" value="6"/>
</dbReference>
<dbReference type="EMBL" id="CAXIEN010000010">
    <property type="protein sequence ID" value="CAL1263878.1"/>
    <property type="molecule type" value="Genomic_DNA"/>
</dbReference>
<dbReference type="PROSITE" id="PS50835">
    <property type="entry name" value="IG_LIKE"/>
    <property type="match status" value="9"/>
</dbReference>
<evidence type="ECO:0000256" key="1">
    <source>
        <dbReference type="ARBA" id="ARBA00004167"/>
    </source>
</evidence>
<feature type="domain" description="Ig-like" evidence="7">
    <location>
        <begin position="154"/>
        <end position="253"/>
    </location>
</feature>
<keyword evidence="9" id="KW-1185">Reference proteome</keyword>
<evidence type="ECO:0000313" key="8">
    <source>
        <dbReference type="EMBL" id="CAL1263878.1"/>
    </source>
</evidence>
<feature type="domain" description="Ig-like" evidence="7">
    <location>
        <begin position="557"/>
        <end position="628"/>
    </location>
</feature>
<comment type="caution">
    <text evidence="8">The sequence shown here is derived from an EMBL/GenBank/DDBJ whole genome shotgun (WGS) entry which is preliminary data.</text>
</comment>
<keyword evidence="2 5" id="KW-0472">Membrane</keyword>
<dbReference type="SMART" id="SM00409">
    <property type="entry name" value="IG"/>
    <property type="match status" value="8"/>
</dbReference>
<dbReference type="Pfam" id="PF13927">
    <property type="entry name" value="Ig_3"/>
    <property type="match status" value="3"/>
</dbReference>
<evidence type="ECO:0000256" key="6">
    <source>
        <dbReference type="SAM" id="SignalP"/>
    </source>
</evidence>
<evidence type="ECO:0000256" key="3">
    <source>
        <dbReference type="ARBA" id="ARBA00023157"/>
    </source>
</evidence>
<feature type="domain" description="Ig-like" evidence="7">
    <location>
        <begin position="848"/>
        <end position="933"/>
    </location>
</feature>
<keyword evidence="6" id="KW-0732">Signal</keyword>
<evidence type="ECO:0000259" key="7">
    <source>
        <dbReference type="PROSITE" id="PS50835"/>
    </source>
</evidence>
<evidence type="ECO:0000256" key="2">
    <source>
        <dbReference type="ARBA" id="ARBA00023136"/>
    </source>
</evidence>
<name>A0AAV1Z0U2_9ARAC</name>
<dbReference type="GO" id="GO:0016020">
    <property type="term" value="C:membrane"/>
    <property type="evidence" value="ECO:0007669"/>
    <property type="project" value="UniProtKB-SubCell"/>
</dbReference>
<accession>A0AAV1Z0U2</accession>
<feature type="domain" description="Ig-like" evidence="7">
    <location>
        <begin position="763"/>
        <end position="843"/>
    </location>
</feature>
<feature type="transmembrane region" description="Helical" evidence="5">
    <location>
        <begin position="965"/>
        <end position="990"/>
    </location>
</feature>
<dbReference type="InterPro" id="IPR003599">
    <property type="entry name" value="Ig_sub"/>
</dbReference>
<dbReference type="InterPro" id="IPR007110">
    <property type="entry name" value="Ig-like_dom"/>
</dbReference>
<dbReference type="Pfam" id="PF08205">
    <property type="entry name" value="C2-set_2"/>
    <property type="match status" value="2"/>
</dbReference>
<feature type="signal peptide" evidence="6">
    <location>
        <begin position="1"/>
        <end position="39"/>
    </location>
</feature>
<gene>
    <name evidence="8" type="ORF">LARSCL_LOCUS1716</name>
</gene>
<comment type="subcellular location">
    <subcellularLocation>
        <location evidence="1">Membrane</location>
        <topology evidence="1">Single-pass membrane protein</topology>
    </subcellularLocation>
</comment>
<feature type="domain" description="Ig-like" evidence="7">
    <location>
        <begin position="646"/>
        <end position="756"/>
    </location>
</feature>
<feature type="domain" description="Ig-like" evidence="7">
    <location>
        <begin position="263"/>
        <end position="362"/>
    </location>
</feature>
<evidence type="ECO:0000256" key="4">
    <source>
        <dbReference type="SAM" id="MobiDB-lite"/>
    </source>
</evidence>
<keyword evidence="5" id="KW-0812">Transmembrane</keyword>
<dbReference type="PANTHER" id="PTHR23278">
    <property type="entry name" value="SIDESTEP PROTEIN"/>
    <property type="match status" value="1"/>
</dbReference>
<reference evidence="8 9" key="1">
    <citation type="submission" date="2024-04" db="EMBL/GenBank/DDBJ databases">
        <authorList>
            <person name="Rising A."/>
            <person name="Reimegard J."/>
            <person name="Sonavane S."/>
            <person name="Akerstrom W."/>
            <person name="Nylinder S."/>
            <person name="Hedman E."/>
            <person name="Kallberg Y."/>
        </authorList>
    </citation>
    <scope>NUCLEOTIDE SEQUENCE [LARGE SCALE GENOMIC DNA]</scope>
</reference>
<dbReference type="Gene3D" id="2.60.40.10">
    <property type="entry name" value="Immunoglobulins"/>
    <property type="match status" value="9"/>
</dbReference>
<keyword evidence="3" id="KW-1015">Disulfide bond</keyword>
<feature type="chain" id="PRO_5043673812" description="Ig-like domain-containing protein" evidence="6">
    <location>
        <begin position="40"/>
        <end position="1183"/>
    </location>
</feature>
<organism evidence="8 9">
    <name type="scientific">Larinioides sclopetarius</name>
    <dbReference type="NCBI Taxonomy" id="280406"/>
    <lineage>
        <taxon>Eukaryota</taxon>
        <taxon>Metazoa</taxon>
        <taxon>Ecdysozoa</taxon>
        <taxon>Arthropoda</taxon>
        <taxon>Chelicerata</taxon>
        <taxon>Arachnida</taxon>
        <taxon>Araneae</taxon>
        <taxon>Araneomorphae</taxon>
        <taxon>Entelegynae</taxon>
        <taxon>Araneoidea</taxon>
        <taxon>Araneidae</taxon>
        <taxon>Larinioides</taxon>
    </lineage>
</organism>
<evidence type="ECO:0000313" key="9">
    <source>
        <dbReference type="Proteomes" id="UP001497382"/>
    </source>
</evidence>
<dbReference type="InterPro" id="IPR003598">
    <property type="entry name" value="Ig_sub2"/>
</dbReference>
<dbReference type="SUPFAM" id="SSF48726">
    <property type="entry name" value="Immunoglobulin"/>
    <property type="match status" value="8"/>
</dbReference>
<dbReference type="InterPro" id="IPR013783">
    <property type="entry name" value="Ig-like_fold"/>
</dbReference>
<keyword evidence="5" id="KW-1133">Transmembrane helix</keyword>
<feature type="region of interest" description="Disordered" evidence="4">
    <location>
        <begin position="1000"/>
        <end position="1036"/>
    </location>
</feature>
<feature type="domain" description="Ig-like" evidence="7">
    <location>
        <begin position="369"/>
        <end position="463"/>
    </location>
</feature>
<evidence type="ECO:0000256" key="5">
    <source>
        <dbReference type="SAM" id="Phobius"/>
    </source>
</evidence>
<dbReference type="AlphaFoldDB" id="A0AAV1Z0U2"/>
<dbReference type="Proteomes" id="UP001497382">
    <property type="component" value="Unassembled WGS sequence"/>
</dbReference>
<protein>
    <recommendedName>
        <fullName evidence="7">Ig-like domain-containing protein</fullName>
    </recommendedName>
</protein>
<feature type="domain" description="Ig-like" evidence="7">
    <location>
        <begin position="52"/>
        <end position="149"/>
    </location>
</feature>
<dbReference type="InterPro" id="IPR036179">
    <property type="entry name" value="Ig-like_dom_sf"/>
</dbReference>